<name>A0A0R2A6B1_9LACO</name>
<evidence type="ECO:0000313" key="2">
    <source>
        <dbReference type="Proteomes" id="UP000051733"/>
    </source>
</evidence>
<reference evidence="1 2" key="1">
    <citation type="journal article" date="2015" name="Genome Announc.">
        <title>Expanding the biotechnology potential of lactobacilli through comparative genomics of 213 strains and associated genera.</title>
        <authorList>
            <person name="Sun Z."/>
            <person name="Harris H.M."/>
            <person name="McCann A."/>
            <person name="Guo C."/>
            <person name="Argimon S."/>
            <person name="Zhang W."/>
            <person name="Yang X."/>
            <person name="Jeffery I.B."/>
            <person name="Cooney J.C."/>
            <person name="Kagawa T.F."/>
            <person name="Liu W."/>
            <person name="Song Y."/>
            <person name="Salvetti E."/>
            <person name="Wrobel A."/>
            <person name="Rasinkangas P."/>
            <person name="Parkhill J."/>
            <person name="Rea M.C."/>
            <person name="O'Sullivan O."/>
            <person name="Ritari J."/>
            <person name="Douillard F.P."/>
            <person name="Paul Ross R."/>
            <person name="Yang R."/>
            <person name="Briner A.E."/>
            <person name="Felis G.E."/>
            <person name="de Vos W.M."/>
            <person name="Barrangou R."/>
            <person name="Klaenhammer T.R."/>
            <person name="Caufield P.W."/>
            <person name="Cui Y."/>
            <person name="Zhang H."/>
            <person name="O'Toole P.W."/>
        </authorList>
    </citation>
    <scope>NUCLEOTIDE SEQUENCE [LARGE SCALE GENOMIC DNA]</scope>
    <source>
        <strain evidence="1 2">DSM 20634</strain>
    </source>
</reference>
<accession>A0A0R2A6B1</accession>
<organism evidence="1 2">
    <name type="scientific">Paucilactobacillus vaccinostercus DSM 20634</name>
    <dbReference type="NCBI Taxonomy" id="1423813"/>
    <lineage>
        <taxon>Bacteria</taxon>
        <taxon>Bacillati</taxon>
        <taxon>Bacillota</taxon>
        <taxon>Bacilli</taxon>
        <taxon>Lactobacillales</taxon>
        <taxon>Lactobacillaceae</taxon>
        <taxon>Paucilactobacillus</taxon>
    </lineage>
</organism>
<dbReference type="AlphaFoldDB" id="A0A0R2A6B1"/>
<dbReference type="InterPro" id="IPR016977">
    <property type="entry name" value="ComGF"/>
</dbReference>
<gene>
    <name evidence="1" type="ORF">FC26_GL001140</name>
</gene>
<dbReference type="OrthoDB" id="2326913at2"/>
<dbReference type="PATRIC" id="fig|1423813.3.peg.1160"/>
<dbReference type="Pfam" id="PF15980">
    <property type="entry name" value="ComGF"/>
    <property type="match status" value="1"/>
</dbReference>
<evidence type="ECO:0008006" key="3">
    <source>
        <dbReference type="Google" id="ProtNLM"/>
    </source>
</evidence>
<dbReference type="STRING" id="1423813.FC26_GL001140"/>
<protein>
    <recommendedName>
        <fullName evidence="3">Competence protein ComGF</fullName>
    </recommendedName>
</protein>
<comment type="caution">
    <text evidence="1">The sequence shown here is derived from an EMBL/GenBank/DDBJ whole genome shotgun (WGS) entry which is preliminary data.</text>
</comment>
<keyword evidence="2" id="KW-1185">Reference proteome</keyword>
<dbReference type="EMBL" id="AYYY01000016">
    <property type="protein sequence ID" value="KRM61906.1"/>
    <property type="molecule type" value="Genomic_DNA"/>
</dbReference>
<evidence type="ECO:0000313" key="1">
    <source>
        <dbReference type="EMBL" id="KRM61906.1"/>
    </source>
</evidence>
<dbReference type="Proteomes" id="UP000051733">
    <property type="component" value="Unassembled WGS sequence"/>
</dbReference>
<proteinExistence type="predicted"/>
<sequence>MLTFLIVALIAMLANLIVQVSRTSQKTTFNDDLQWYLFVRELESDTHQFELTHVGRYELMLRSRVSAKSYQLECKDDHMYLTLSHNGGGYLSLMTHVKMYHPEQLSRSQVQIAVVMDDGSQRIARVHFYPILSAGDAK</sequence>